<gene>
    <name evidence="9" type="ORF">EIP91_008029</name>
</gene>
<dbReference type="Gene3D" id="2.10.110.10">
    <property type="entry name" value="Cysteine Rich Protein"/>
    <property type="match status" value="2"/>
</dbReference>
<evidence type="ECO:0000259" key="8">
    <source>
        <dbReference type="PROSITE" id="PS50238"/>
    </source>
</evidence>
<keyword evidence="4" id="KW-0440">LIM domain</keyword>
<organism evidence="9 10">
    <name type="scientific">Steccherinum ochraceum</name>
    <dbReference type="NCBI Taxonomy" id="92696"/>
    <lineage>
        <taxon>Eukaryota</taxon>
        <taxon>Fungi</taxon>
        <taxon>Dikarya</taxon>
        <taxon>Basidiomycota</taxon>
        <taxon>Agaricomycotina</taxon>
        <taxon>Agaricomycetes</taxon>
        <taxon>Polyporales</taxon>
        <taxon>Steccherinaceae</taxon>
        <taxon>Steccherinum</taxon>
    </lineage>
</organism>
<feature type="compositionally biased region" description="Polar residues" evidence="6">
    <location>
        <begin position="478"/>
        <end position="491"/>
    </location>
</feature>
<evidence type="ECO:0000313" key="9">
    <source>
        <dbReference type="EMBL" id="TCD61700.1"/>
    </source>
</evidence>
<dbReference type="PANTHER" id="PTHR23176:SF128">
    <property type="entry name" value="RHO GTPASE-ACTIVATING PROTEIN RGD1"/>
    <property type="match status" value="1"/>
</dbReference>
<keyword evidence="3 4" id="KW-0862">Zinc</keyword>
<evidence type="ECO:0000256" key="6">
    <source>
        <dbReference type="SAM" id="MobiDB-lite"/>
    </source>
</evidence>
<feature type="compositionally biased region" description="Basic and acidic residues" evidence="6">
    <location>
        <begin position="182"/>
        <end position="193"/>
    </location>
</feature>
<evidence type="ECO:0000256" key="3">
    <source>
        <dbReference type="ARBA" id="ARBA00022833"/>
    </source>
</evidence>
<feature type="region of interest" description="Disordered" evidence="6">
    <location>
        <begin position="1230"/>
        <end position="1256"/>
    </location>
</feature>
<dbReference type="InterPro" id="IPR001781">
    <property type="entry name" value="Znf_LIM"/>
</dbReference>
<keyword evidence="5" id="KW-0175">Coiled coil</keyword>
<feature type="region of interest" description="Disordered" evidence="6">
    <location>
        <begin position="753"/>
        <end position="889"/>
    </location>
</feature>
<feature type="region of interest" description="Disordered" evidence="6">
    <location>
        <begin position="403"/>
        <end position="667"/>
    </location>
</feature>
<feature type="compositionally biased region" description="Low complexity" evidence="6">
    <location>
        <begin position="240"/>
        <end position="251"/>
    </location>
</feature>
<evidence type="ECO:0000256" key="4">
    <source>
        <dbReference type="PROSITE-ProRule" id="PRU00125"/>
    </source>
</evidence>
<protein>
    <recommendedName>
        <fullName evidence="11">Rho-type gtpase-activating protein</fullName>
    </recommendedName>
</protein>
<dbReference type="GO" id="GO:0005737">
    <property type="term" value="C:cytoplasm"/>
    <property type="evidence" value="ECO:0007669"/>
    <property type="project" value="TreeGrafter"/>
</dbReference>
<feature type="compositionally biased region" description="Basic and acidic residues" evidence="6">
    <location>
        <begin position="872"/>
        <end position="889"/>
    </location>
</feature>
<feature type="region of interest" description="Disordered" evidence="6">
    <location>
        <begin position="1145"/>
        <end position="1167"/>
    </location>
</feature>
<feature type="compositionally biased region" description="Acidic residues" evidence="6">
    <location>
        <begin position="609"/>
        <end position="631"/>
    </location>
</feature>
<name>A0A4R0R3C6_9APHY</name>
<feature type="compositionally biased region" description="Basic and acidic residues" evidence="6">
    <location>
        <begin position="769"/>
        <end position="785"/>
    </location>
</feature>
<dbReference type="EMBL" id="RWJN01000438">
    <property type="protein sequence ID" value="TCD61700.1"/>
    <property type="molecule type" value="Genomic_DNA"/>
</dbReference>
<feature type="compositionally biased region" description="Low complexity" evidence="6">
    <location>
        <begin position="403"/>
        <end position="414"/>
    </location>
</feature>
<dbReference type="CDD" id="cd09395">
    <property type="entry name" value="LIM2_Rga"/>
    <property type="match status" value="1"/>
</dbReference>
<feature type="compositionally biased region" description="Polar residues" evidence="6">
    <location>
        <begin position="1"/>
        <end position="14"/>
    </location>
</feature>
<dbReference type="PROSITE" id="PS00478">
    <property type="entry name" value="LIM_DOMAIN_1"/>
    <property type="match status" value="2"/>
</dbReference>
<dbReference type="Gene3D" id="1.10.555.10">
    <property type="entry name" value="Rho GTPase activation protein"/>
    <property type="match status" value="1"/>
</dbReference>
<feature type="domain" description="LIM zinc-binding" evidence="7">
    <location>
        <begin position="95"/>
        <end position="154"/>
    </location>
</feature>
<dbReference type="InterPro" id="IPR008936">
    <property type="entry name" value="Rho_GTPase_activation_prot"/>
</dbReference>
<dbReference type="Proteomes" id="UP000292702">
    <property type="component" value="Unassembled WGS sequence"/>
</dbReference>
<dbReference type="SMART" id="SM00132">
    <property type="entry name" value="LIM"/>
    <property type="match status" value="2"/>
</dbReference>
<evidence type="ECO:0000256" key="1">
    <source>
        <dbReference type="ARBA" id="ARBA00022468"/>
    </source>
</evidence>
<feature type="domain" description="Rho-GAP" evidence="8">
    <location>
        <begin position="1274"/>
        <end position="1469"/>
    </location>
</feature>
<dbReference type="SUPFAM" id="SSF48350">
    <property type="entry name" value="GTPase activation domain, GAP"/>
    <property type="match status" value="1"/>
</dbReference>
<dbReference type="FunFam" id="2.10.110.10:FF:000160">
    <property type="entry name" value="Signal transducer, putative"/>
    <property type="match status" value="1"/>
</dbReference>
<dbReference type="PROSITE" id="PS50238">
    <property type="entry name" value="RHOGAP"/>
    <property type="match status" value="1"/>
</dbReference>
<feature type="region of interest" description="Disordered" evidence="6">
    <location>
        <begin position="1"/>
        <end position="20"/>
    </location>
</feature>
<feature type="compositionally biased region" description="Polar residues" evidence="6">
    <location>
        <begin position="368"/>
        <end position="383"/>
    </location>
</feature>
<dbReference type="OrthoDB" id="79452at2759"/>
<keyword evidence="2 4" id="KW-0479">Metal-binding</keyword>
<keyword evidence="1" id="KW-0343">GTPase activation</keyword>
<feature type="compositionally biased region" description="Polar residues" evidence="6">
    <location>
        <begin position="270"/>
        <end position="279"/>
    </location>
</feature>
<dbReference type="FunFam" id="1.10.555.10:FF:000043">
    <property type="entry name" value="Rho GTPase activator Rga"/>
    <property type="match status" value="1"/>
</dbReference>
<keyword evidence="10" id="KW-1185">Reference proteome</keyword>
<feature type="compositionally biased region" description="Basic and acidic residues" evidence="6">
    <location>
        <begin position="343"/>
        <end position="358"/>
    </location>
</feature>
<reference evidence="9 10" key="1">
    <citation type="submission" date="2018-11" db="EMBL/GenBank/DDBJ databases">
        <title>Genome assembly of Steccherinum ochraceum LE-BIN_3174, the white-rot fungus of the Steccherinaceae family (The Residual Polyporoid clade, Polyporales, Basidiomycota).</title>
        <authorList>
            <person name="Fedorova T.V."/>
            <person name="Glazunova O.A."/>
            <person name="Landesman E.O."/>
            <person name="Moiseenko K.V."/>
            <person name="Psurtseva N.V."/>
            <person name="Savinova O.S."/>
            <person name="Shakhova N.V."/>
            <person name="Tyazhelova T.V."/>
            <person name="Vasina D.V."/>
        </authorList>
    </citation>
    <scope>NUCLEOTIDE SEQUENCE [LARGE SCALE GENOMIC DNA]</scope>
    <source>
        <strain evidence="9 10">LE-BIN_3174</strain>
    </source>
</reference>
<feature type="compositionally biased region" description="Polar residues" evidence="6">
    <location>
        <begin position="816"/>
        <end position="827"/>
    </location>
</feature>
<feature type="region of interest" description="Disordered" evidence="6">
    <location>
        <begin position="154"/>
        <end position="386"/>
    </location>
</feature>
<evidence type="ECO:0000256" key="2">
    <source>
        <dbReference type="ARBA" id="ARBA00022723"/>
    </source>
</evidence>
<feature type="coiled-coil region" evidence="5">
    <location>
        <begin position="1030"/>
        <end position="1064"/>
    </location>
</feature>
<feature type="compositionally biased region" description="Polar residues" evidence="6">
    <location>
        <begin position="753"/>
        <end position="763"/>
    </location>
</feature>
<evidence type="ECO:0008006" key="11">
    <source>
        <dbReference type="Google" id="ProtNLM"/>
    </source>
</evidence>
<dbReference type="InterPro" id="IPR050729">
    <property type="entry name" value="Rho-GAP"/>
</dbReference>
<dbReference type="GO" id="GO:0007165">
    <property type="term" value="P:signal transduction"/>
    <property type="evidence" value="ECO:0007669"/>
    <property type="project" value="InterPro"/>
</dbReference>
<feature type="compositionally biased region" description="Basic and acidic residues" evidence="6">
    <location>
        <begin position="1158"/>
        <end position="1167"/>
    </location>
</feature>
<dbReference type="GO" id="GO:0005096">
    <property type="term" value="F:GTPase activator activity"/>
    <property type="evidence" value="ECO:0007669"/>
    <property type="project" value="UniProtKB-KW"/>
</dbReference>
<feature type="compositionally biased region" description="Low complexity" evidence="6">
    <location>
        <begin position="831"/>
        <end position="844"/>
    </location>
</feature>
<evidence type="ECO:0000313" key="10">
    <source>
        <dbReference type="Proteomes" id="UP000292702"/>
    </source>
</evidence>
<dbReference type="STRING" id="92696.A0A4R0R3C6"/>
<dbReference type="PANTHER" id="PTHR23176">
    <property type="entry name" value="RHO/RAC/CDC GTPASE-ACTIVATING PROTEIN"/>
    <property type="match status" value="1"/>
</dbReference>
<dbReference type="PROSITE" id="PS50023">
    <property type="entry name" value="LIM_DOMAIN_2"/>
    <property type="match status" value="1"/>
</dbReference>
<dbReference type="GO" id="GO:0046872">
    <property type="term" value="F:metal ion binding"/>
    <property type="evidence" value="ECO:0007669"/>
    <property type="project" value="UniProtKB-KW"/>
</dbReference>
<comment type="caution">
    <text evidence="9">The sequence shown here is derived from an EMBL/GenBank/DDBJ whole genome shotgun (WGS) entry which is preliminary data.</text>
</comment>
<proteinExistence type="predicted"/>
<accession>A0A4R0R3C6</accession>
<dbReference type="InterPro" id="IPR000198">
    <property type="entry name" value="RhoGAP_dom"/>
</dbReference>
<evidence type="ECO:0000256" key="5">
    <source>
        <dbReference type="SAM" id="Coils"/>
    </source>
</evidence>
<dbReference type="SMART" id="SM00324">
    <property type="entry name" value="RhoGAP"/>
    <property type="match status" value="1"/>
</dbReference>
<sequence>MLAAQSNHPSTIPSQADLGGRANHLLPNATASENRVCPGCKNTVMTEDGGVVVAFGQSFFHVDCFKCAKCNDKVTADTNLLLLSDGSPVCANCSYSCNVCGQPILDEAIMTGDDSYHAHCFNCKVCKKRIDELVFAKTSQGIYCMDCHNERVARSRRHQQRREKEKARERAAAVAAGAELGMKLRDSPGKEEVNGQPSNTMISPPPPPSVPQGNIPMESLRSQGRPATPRSVDQPAATTSSSSLRRGSISSMGEKVPGVDSPTRLGHSISLPQPSSIGSPASHPASLIPAHPAGNNGIGPPAVNGSLGSNGSKTPAPAPINVDNSQPIATPPPQNDTLNIPNRDNKTLQKRKSYDDRPLNILLKEGPSTPTTSGLTVPGSATTRAEKRRSINPAFALSFNAEPAPTVSSPTSSAFHTPISSFESQRSHARLSSPLREDFSPAQALGSAPASPAASPSTTYPSPALVSVQEHVNGRARSASSGAYPEQSSSRPPLRPSITLDRVPARTSSRDANAAQDGHSPGYTPISPENLRRYPDGRLSPVVGGASGNPLRGQKSFDERSRHGHSSLRNSSSSINLSQTIVIPPRDGGSQPTSPSHRVDVPHGIESGTDTEGETEDAAVQEEGRSEEDELPPLPPPKERKAAKAGSRPPDLKLKTTGIEGDTSEMLDSEDLDISSELSHESSPVEQTSHATFIAPALPPIRFSMSGADFSELIQAVGSSSGTKPPMQILKEVANEIGAPLSVNTTVPPLLSSKLSGTPTSDMTIIAPEDPRLNDVTPVKRRDGVNGDQNQTLRRDVIPQRNGSPTPQSHGHAHATSISRAGSNLAQQALDPSDSSRVSPPSIDIQSDRGRSFPGTRVGLPPRPSLDGRPPLQRERGEVARNKSVDSTHRVTAAQMRLTISEGPESANGRLDAGELVKQRLAEAVADATARGVTHVKLNLEFVDAIVMLLEQKKQEMGDLKKKIDGSQRASQQYMDGLTVAQTEYDAELQARRDAEAEVTRLRVLLSGQAVQLTAISGETRRHEAQRKLSREMSDSLSVLERNLSKLKVERDMTLAEMEELSATKGSQSAATDGDAPTKLGRALSTRFDNIKSQYAHQLLPLTEQREALMREIDDLKASREAFLEETTMLNARNEELAQLNAQYARRVESSGASPQDRGSDSSHDIKGDLTADKLLMLQNLASSMSSSTVAFTDESADSKFHKVHRLDVPDVPTPQHKSKFGMKWGAAKAPKDQHPMGWSDGSKKQCSQPANGREEVQSIPSIPVPIIPSMFGRDLAEQVRADGKDYTRLVPVIVDKCIDAVDFHGLDYEGIYRKTGGSRLCKVITQLFERGDYDAFDLRDDEEFNDICSVTSVLKSYFRSLPDPLLTYALHDKFIEATSVKDEAVKTDMMRTIVSELPAEHYQTTRALMLHLHRVRERSEVNLMHARNIGVVFGPTLMRSRDPNQEFSDMAGKALSVECLVENAPAIFENFS</sequence>
<feature type="compositionally biased region" description="Low complexity" evidence="6">
    <location>
        <begin position="440"/>
        <end position="464"/>
    </location>
</feature>
<feature type="compositionally biased region" description="Basic and acidic residues" evidence="6">
    <location>
        <begin position="162"/>
        <end position="171"/>
    </location>
</feature>
<feature type="compositionally biased region" description="Low complexity" evidence="6">
    <location>
        <begin position="567"/>
        <end position="578"/>
    </location>
</feature>
<dbReference type="Pfam" id="PF00412">
    <property type="entry name" value="LIM"/>
    <property type="match status" value="2"/>
</dbReference>
<dbReference type="Pfam" id="PF00620">
    <property type="entry name" value="RhoGAP"/>
    <property type="match status" value="1"/>
</dbReference>
<evidence type="ECO:0000259" key="7">
    <source>
        <dbReference type="PROSITE" id="PS50023"/>
    </source>
</evidence>